<organism evidence="2 3">
    <name type="scientific">Puccinia sorghi</name>
    <dbReference type="NCBI Taxonomy" id="27349"/>
    <lineage>
        <taxon>Eukaryota</taxon>
        <taxon>Fungi</taxon>
        <taxon>Dikarya</taxon>
        <taxon>Basidiomycota</taxon>
        <taxon>Pucciniomycotina</taxon>
        <taxon>Pucciniomycetes</taxon>
        <taxon>Pucciniales</taxon>
        <taxon>Pucciniaceae</taxon>
        <taxon>Puccinia</taxon>
    </lineage>
</organism>
<feature type="non-terminal residue" evidence="2">
    <location>
        <position position="1"/>
    </location>
</feature>
<dbReference type="Proteomes" id="UP000037035">
    <property type="component" value="Unassembled WGS sequence"/>
</dbReference>
<comment type="caution">
    <text evidence="2">The sequence shown here is derived from an EMBL/GenBank/DDBJ whole genome shotgun (WGS) entry which is preliminary data.</text>
</comment>
<feature type="region of interest" description="Disordered" evidence="1">
    <location>
        <begin position="114"/>
        <end position="194"/>
    </location>
</feature>
<evidence type="ECO:0000313" key="3">
    <source>
        <dbReference type="Proteomes" id="UP000037035"/>
    </source>
</evidence>
<gene>
    <name evidence="2" type="ORF">VP01_4998g1</name>
</gene>
<evidence type="ECO:0000256" key="1">
    <source>
        <dbReference type="SAM" id="MobiDB-lite"/>
    </source>
</evidence>
<evidence type="ECO:0000313" key="2">
    <source>
        <dbReference type="EMBL" id="KNZ49475.1"/>
    </source>
</evidence>
<accession>A0A0L6UNS2</accession>
<protein>
    <recommendedName>
        <fullName evidence="4">DDE Tnp4 domain-containing protein</fullName>
    </recommendedName>
</protein>
<name>A0A0L6UNS2_9BASI</name>
<dbReference type="OrthoDB" id="2506155at2759"/>
<keyword evidence="3" id="KW-1185">Reference proteome</keyword>
<reference evidence="2 3" key="1">
    <citation type="submission" date="2015-08" db="EMBL/GenBank/DDBJ databases">
        <title>Next Generation Sequencing and Analysis of the Genome of Puccinia sorghi L Schw, the Causal Agent of Maize Common Rust.</title>
        <authorList>
            <person name="Rochi L."/>
            <person name="Burguener G."/>
            <person name="Darino M."/>
            <person name="Turjanski A."/>
            <person name="Kreff E."/>
            <person name="Dieguez M.J."/>
            <person name="Sacco F."/>
        </authorList>
    </citation>
    <scope>NUCLEOTIDE SEQUENCE [LARGE SCALE GENOMIC DNA]</scope>
    <source>
        <strain evidence="2 3">RO10H11247</strain>
    </source>
</reference>
<proteinExistence type="predicted"/>
<dbReference type="VEuPathDB" id="FungiDB:VP01_4998g1"/>
<evidence type="ECO:0008006" key="4">
    <source>
        <dbReference type="Google" id="ProtNLM"/>
    </source>
</evidence>
<sequence length="194" mass="21788">LVIQDHATIAMYSQTCKLLRSLENSLIKISSFLQTQLIQVISLRSQIIKGRNSLTIRILISINILHSRFSSLRELRNQIQNFKKMKDTIKWIISCVILHNLLADPKDKWNELYEEDETDSAPVTSMKVATIPTPPDRLTDAPRAPSPQNSPAAPRGTLTPPEAPPTSSDFPSGPWRPQRPHHHPNSPVAPRGLL</sequence>
<dbReference type="EMBL" id="LAVV01010162">
    <property type="protein sequence ID" value="KNZ49475.1"/>
    <property type="molecule type" value="Genomic_DNA"/>
</dbReference>
<dbReference type="AlphaFoldDB" id="A0A0L6UNS2"/>